<accession>A0A7I4YPR5</accession>
<protein>
    <submittedName>
        <fullName evidence="3">Histone acetyltransferase</fullName>
    </submittedName>
</protein>
<organism evidence="2 3">
    <name type="scientific">Haemonchus contortus</name>
    <name type="common">Barber pole worm</name>
    <dbReference type="NCBI Taxonomy" id="6289"/>
    <lineage>
        <taxon>Eukaryota</taxon>
        <taxon>Metazoa</taxon>
        <taxon>Ecdysozoa</taxon>
        <taxon>Nematoda</taxon>
        <taxon>Chromadorea</taxon>
        <taxon>Rhabditida</taxon>
        <taxon>Rhabditina</taxon>
        <taxon>Rhabditomorpha</taxon>
        <taxon>Strongyloidea</taxon>
        <taxon>Trichostrongylidae</taxon>
        <taxon>Haemonchus</taxon>
    </lineage>
</organism>
<feature type="compositionally biased region" description="Polar residues" evidence="1">
    <location>
        <begin position="599"/>
        <end position="618"/>
    </location>
</feature>
<dbReference type="OrthoDB" id="10495753at2759"/>
<evidence type="ECO:0000313" key="2">
    <source>
        <dbReference type="Proteomes" id="UP000025227"/>
    </source>
</evidence>
<feature type="region of interest" description="Disordered" evidence="1">
    <location>
        <begin position="313"/>
        <end position="375"/>
    </location>
</feature>
<dbReference type="Proteomes" id="UP000025227">
    <property type="component" value="Unplaced"/>
</dbReference>
<sequence length="885" mass="97734">MAEPCRHRSRSSCSCKRSQIPINYSQRNFSNANELRCTCPHPPSLSYQSHGRANILLSRPVSHLSQSASVQPKIRDIPIVTNKGYSQSTHHYSQYFPAQNFHRFRYGHFGQPAGRYSRCCPSGATSFISQPCFSPPQFHYAQVCHPSYTIKDDEHRVQQICYLRVYPKYTSELFVAEYMSLERVFAHPVLLASWVLPSSHPYFSVVLLRAPLRDAICCDPFSNVCVTTIGGKQRRRHRQASFDPQSLYDIMGPSKEERCSSPSCSTCNDDDRSECLSCATSRLLLNADSIRISEADPEACCCASFSEPLTLDNDVYESDSKEDSEMPRRKPYTTEASSSTSRGNRPDSSSQRSRRSYRQSIITKETTGGRSETVTAEREALSILQNLESFFGLKTTSIGSSRPADSRAGTDCCSCCYTTMCSSCHNRNDSESTGSTARLICYCPECRGSDVTQDLFRSAKYRVGSQSTGSTAELICYCPECRGSRNVQDPSSPETPSKNEPSNNESTGSTTQSTCNCRKCSGSKNVQNLPSPKIPSTSESTGSTTQPTCNCPKCKGSKNLQNLPSPKIPSTSESTGSTAELTCHCPKCSGSKNVQKTWKFTSSSRREASGTSTNNLLTSPKPPTKSESTGSTAQTTTCHCPKCRGTKDVKNPPRTDKSSDSRSRSTSLVRTSVIAKSWSSTNPGDKDVIRYSTNPSDSMVSVPSFHGATANELLIESPCKKSDDAYVTAPNATSNTISLVREDSRSGGRDYRRPTIRQICGRFVYHDLSDATTTAQPIYDPKCQQCSESRFADRLCETLDEDCSCVPIIRTSPGGSISLISDSTARPIAETDTVMDDKNKDKLSNYIEKSEKKGRTTRESVMRWVRRKSAQCRSRMRSNRQTSGL</sequence>
<feature type="compositionally biased region" description="Polar residues" evidence="1">
    <location>
        <begin position="361"/>
        <end position="374"/>
    </location>
</feature>
<feature type="region of interest" description="Disordered" evidence="1">
    <location>
        <begin position="599"/>
        <end position="669"/>
    </location>
</feature>
<name>A0A7I4YPR5_HAECO</name>
<feature type="compositionally biased region" description="Basic and acidic residues" evidence="1">
    <location>
        <begin position="645"/>
        <end position="663"/>
    </location>
</feature>
<feature type="compositionally biased region" description="Basic and acidic residues" evidence="1">
    <location>
        <begin position="318"/>
        <end position="328"/>
    </location>
</feature>
<evidence type="ECO:0000256" key="1">
    <source>
        <dbReference type="SAM" id="MobiDB-lite"/>
    </source>
</evidence>
<dbReference type="WBParaSite" id="HCON_00128880-00001">
    <property type="protein sequence ID" value="HCON_00128880-00001"/>
    <property type="gene ID" value="HCON_00128880"/>
</dbReference>
<reference evidence="3" key="1">
    <citation type="submission" date="2020-12" db="UniProtKB">
        <authorList>
            <consortium name="WormBaseParasite"/>
        </authorList>
    </citation>
    <scope>IDENTIFICATION</scope>
    <source>
        <strain evidence="3">MHco3</strain>
    </source>
</reference>
<proteinExistence type="predicted"/>
<feature type="compositionally biased region" description="Polar residues" evidence="1">
    <location>
        <begin position="625"/>
        <end position="638"/>
    </location>
</feature>
<feature type="compositionally biased region" description="Polar residues" evidence="1">
    <location>
        <begin position="334"/>
        <end position="347"/>
    </location>
</feature>
<dbReference type="AlphaFoldDB" id="A0A7I4YPR5"/>
<keyword evidence="2" id="KW-1185">Reference proteome</keyword>
<evidence type="ECO:0000313" key="3">
    <source>
        <dbReference type="WBParaSite" id="HCON_00128880-00001"/>
    </source>
</evidence>
<feature type="region of interest" description="Disordered" evidence="1">
    <location>
        <begin position="486"/>
        <end position="548"/>
    </location>
</feature>